<sequence length="124" mass="14679">MLKEYGKRRSYIVSLMHNRVKPPNMIIENKNRILSSTIKKIITDEIKDYAEIHPKFLEQFKDDLGDSWNLLDSSGNSHTVVFNGDYAYPLLIEGWSRLSEFYNFEGRKQIFLNYLGRDYRNVIP</sequence>
<reference evidence="1 3" key="2">
    <citation type="journal article" date="2014" name="BMC Genomics">
        <title>An improved genome release (version Mt4.0) for the model legume Medicago truncatula.</title>
        <authorList>
            <person name="Tang H."/>
            <person name="Krishnakumar V."/>
            <person name="Bidwell S."/>
            <person name="Rosen B."/>
            <person name="Chan A."/>
            <person name="Zhou S."/>
            <person name="Gentzbittel L."/>
            <person name="Childs K.L."/>
            <person name="Yandell M."/>
            <person name="Gundlach H."/>
            <person name="Mayer K.F."/>
            <person name="Schwartz D.C."/>
            <person name="Town C.D."/>
        </authorList>
    </citation>
    <scope>GENOME REANNOTATION</scope>
    <source>
        <strain evidence="2 3">cv. Jemalong A17</strain>
    </source>
</reference>
<dbReference type="HOGENOM" id="CLU_2007300_0_0_1"/>
<reference evidence="1 3" key="1">
    <citation type="journal article" date="2011" name="Nature">
        <title>The Medicago genome provides insight into the evolution of rhizobial symbioses.</title>
        <authorList>
            <person name="Young N.D."/>
            <person name="Debelle F."/>
            <person name="Oldroyd G.E."/>
            <person name="Geurts R."/>
            <person name="Cannon S.B."/>
            <person name="Udvardi M.K."/>
            <person name="Benedito V.A."/>
            <person name="Mayer K.F."/>
            <person name="Gouzy J."/>
            <person name="Schoof H."/>
            <person name="Van de Peer Y."/>
            <person name="Proost S."/>
            <person name="Cook D.R."/>
            <person name="Meyers B.C."/>
            <person name="Spannagl M."/>
            <person name="Cheung F."/>
            <person name="De Mita S."/>
            <person name="Krishnakumar V."/>
            <person name="Gundlach H."/>
            <person name="Zhou S."/>
            <person name="Mudge J."/>
            <person name="Bharti A.K."/>
            <person name="Murray J.D."/>
            <person name="Naoumkina M.A."/>
            <person name="Rosen B."/>
            <person name="Silverstein K.A."/>
            <person name="Tang H."/>
            <person name="Rombauts S."/>
            <person name="Zhao P.X."/>
            <person name="Zhou P."/>
            <person name="Barbe V."/>
            <person name="Bardou P."/>
            <person name="Bechner M."/>
            <person name="Bellec A."/>
            <person name="Berger A."/>
            <person name="Berges H."/>
            <person name="Bidwell S."/>
            <person name="Bisseling T."/>
            <person name="Choisne N."/>
            <person name="Couloux A."/>
            <person name="Denny R."/>
            <person name="Deshpande S."/>
            <person name="Dai X."/>
            <person name="Doyle J.J."/>
            <person name="Dudez A.M."/>
            <person name="Farmer A.D."/>
            <person name="Fouteau S."/>
            <person name="Franken C."/>
            <person name="Gibelin C."/>
            <person name="Gish J."/>
            <person name="Goldstein S."/>
            <person name="Gonzalez A.J."/>
            <person name="Green P.J."/>
            <person name="Hallab A."/>
            <person name="Hartog M."/>
            <person name="Hua A."/>
            <person name="Humphray S.J."/>
            <person name="Jeong D.H."/>
            <person name="Jing Y."/>
            <person name="Jocker A."/>
            <person name="Kenton S.M."/>
            <person name="Kim D.J."/>
            <person name="Klee K."/>
            <person name="Lai H."/>
            <person name="Lang C."/>
            <person name="Lin S."/>
            <person name="Macmil S.L."/>
            <person name="Magdelenat G."/>
            <person name="Matthews L."/>
            <person name="McCorrison J."/>
            <person name="Monaghan E.L."/>
            <person name="Mun J.H."/>
            <person name="Najar F.Z."/>
            <person name="Nicholson C."/>
            <person name="Noirot C."/>
            <person name="O'Bleness M."/>
            <person name="Paule C.R."/>
            <person name="Poulain J."/>
            <person name="Prion F."/>
            <person name="Qin B."/>
            <person name="Qu C."/>
            <person name="Retzel E.F."/>
            <person name="Riddle C."/>
            <person name="Sallet E."/>
            <person name="Samain S."/>
            <person name="Samson N."/>
            <person name="Sanders I."/>
            <person name="Saurat O."/>
            <person name="Scarpelli C."/>
            <person name="Schiex T."/>
            <person name="Segurens B."/>
            <person name="Severin A.J."/>
            <person name="Sherrier D.J."/>
            <person name="Shi R."/>
            <person name="Sims S."/>
            <person name="Singer S.R."/>
            <person name="Sinharoy S."/>
            <person name="Sterck L."/>
            <person name="Viollet A."/>
            <person name="Wang B.B."/>
            <person name="Wang K."/>
            <person name="Wang M."/>
            <person name="Wang X."/>
            <person name="Warfsmann J."/>
            <person name="Weissenbach J."/>
            <person name="White D.D."/>
            <person name="White J.D."/>
            <person name="Wiley G.B."/>
            <person name="Wincker P."/>
            <person name="Xing Y."/>
            <person name="Yang L."/>
            <person name="Yao Z."/>
            <person name="Ying F."/>
            <person name="Zhai J."/>
            <person name="Zhou L."/>
            <person name="Zuber A."/>
            <person name="Denarie J."/>
            <person name="Dixon R.A."/>
            <person name="May G.D."/>
            <person name="Schwartz D.C."/>
            <person name="Rogers J."/>
            <person name="Quetier F."/>
            <person name="Town C.D."/>
            <person name="Roe B.A."/>
        </authorList>
    </citation>
    <scope>NUCLEOTIDE SEQUENCE [LARGE SCALE GENOMIC DNA]</scope>
    <source>
        <strain evidence="1">A17</strain>
        <strain evidence="2 3">cv. Jemalong A17</strain>
    </source>
</reference>
<dbReference type="PaxDb" id="3880-AES88337"/>
<dbReference type="AlphaFoldDB" id="G7JIG8"/>
<evidence type="ECO:0000313" key="1">
    <source>
        <dbReference type="EMBL" id="AES88337.1"/>
    </source>
</evidence>
<dbReference type="OMA" id="PLLIEGW"/>
<protein>
    <submittedName>
        <fullName evidence="1 2">Uncharacterized protein</fullName>
    </submittedName>
</protein>
<keyword evidence="3" id="KW-1185">Reference proteome</keyword>
<dbReference type="Proteomes" id="UP000002051">
    <property type="component" value="Chromosome 4"/>
</dbReference>
<proteinExistence type="predicted"/>
<dbReference type="EMBL" id="CM001220">
    <property type="protein sequence ID" value="AES88337.1"/>
    <property type="molecule type" value="Genomic_DNA"/>
</dbReference>
<reference evidence="2" key="3">
    <citation type="submission" date="2015-04" db="UniProtKB">
        <authorList>
            <consortium name="EnsemblPlants"/>
        </authorList>
    </citation>
    <scope>IDENTIFICATION</scope>
    <source>
        <strain evidence="2">cv. Jemalong A17</strain>
    </source>
</reference>
<name>G7JIG8_MEDTR</name>
<organism evidence="1 3">
    <name type="scientific">Medicago truncatula</name>
    <name type="common">Barrel medic</name>
    <name type="synonym">Medicago tribuloides</name>
    <dbReference type="NCBI Taxonomy" id="3880"/>
    <lineage>
        <taxon>Eukaryota</taxon>
        <taxon>Viridiplantae</taxon>
        <taxon>Streptophyta</taxon>
        <taxon>Embryophyta</taxon>
        <taxon>Tracheophyta</taxon>
        <taxon>Spermatophyta</taxon>
        <taxon>Magnoliopsida</taxon>
        <taxon>eudicotyledons</taxon>
        <taxon>Gunneridae</taxon>
        <taxon>Pentapetalae</taxon>
        <taxon>rosids</taxon>
        <taxon>fabids</taxon>
        <taxon>Fabales</taxon>
        <taxon>Fabaceae</taxon>
        <taxon>Papilionoideae</taxon>
        <taxon>50 kb inversion clade</taxon>
        <taxon>NPAAA clade</taxon>
        <taxon>Hologalegina</taxon>
        <taxon>IRL clade</taxon>
        <taxon>Trifolieae</taxon>
        <taxon>Medicago</taxon>
    </lineage>
</organism>
<gene>
    <name evidence="1" type="ordered locus">MTR_4g053550</name>
</gene>
<evidence type="ECO:0000313" key="2">
    <source>
        <dbReference type="EnsemblPlants" id="AES88337"/>
    </source>
</evidence>
<dbReference type="EnsemblPlants" id="AES88337">
    <property type="protein sequence ID" value="AES88337"/>
    <property type="gene ID" value="MTR_4g053550"/>
</dbReference>
<evidence type="ECO:0000313" key="3">
    <source>
        <dbReference type="Proteomes" id="UP000002051"/>
    </source>
</evidence>
<accession>G7JIG8</accession>